<gene>
    <name evidence="1" type="ORF">NDU88_007999</name>
</gene>
<organism evidence="1 2">
    <name type="scientific">Pleurodeles waltl</name>
    <name type="common">Iberian ribbed newt</name>
    <dbReference type="NCBI Taxonomy" id="8319"/>
    <lineage>
        <taxon>Eukaryota</taxon>
        <taxon>Metazoa</taxon>
        <taxon>Chordata</taxon>
        <taxon>Craniata</taxon>
        <taxon>Vertebrata</taxon>
        <taxon>Euteleostomi</taxon>
        <taxon>Amphibia</taxon>
        <taxon>Batrachia</taxon>
        <taxon>Caudata</taxon>
        <taxon>Salamandroidea</taxon>
        <taxon>Salamandridae</taxon>
        <taxon>Pleurodelinae</taxon>
        <taxon>Pleurodeles</taxon>
    </lineage>
</organism>
<dbReference type="AlphaFoldDB" id="A0AAV7VV36"/>
<dbReference type="EMBL" id="JANPWB010000003">
    <property type="protein sequence ID" value="KAJ1204218.1"/>
    <property type="molecule type" value="Genomic_DNA"/>
</dbReference>
<name>A0AAV7VV36_PLEWA</name>
<dbReference type="Proteomes" id="UP001066276">
    <property type="component" value="Chromosome 2_1"/>
</dbReference>
<evidence type="ECO:0000313" key="2">
    <source>
        <dbReference type="Proteomes" id="UP001066276"/>
    </source>
</evidence>
<proteinExistence type="predicted"/>
<keyword evidence="2" id="KW-1185">Reference proteome</keyword>
<accession>A0AAV7VV36</accession>
<protein>
    <submittedName>
        <fullName evidence="1">Uncharacterized protein</fullName>
    </submittedName>
</protein>
<reference evidence="1" key="1">
    <citation type="journal article" date="2022" name="bioRxiv">
        <title>Sequencing and chromosome-scale assembly of the giantPleurodeles waltlgenome.</title>
        <authorList>
            <person name="Brown T."/>
            <person name="Elewa A."/>
            <person name="Iarovenko S."/>
            <person name="Subramanian E."/>
            <person name="Araus A.J."/>
            <person name="Petzold A."/>
            <person name="Susuki M."/>
            <person name="Suzuki K.-i.T."/>
            <person name="Hayashi T."/>
            <person name="Toyoda A."/>
            <person name="Oliveira C."/>
            <person name="Osipova E."/>
            <person name="Leigh N.D."/>
            <person name="Simon A."/>
            <person name="Yun M.H."/>
        </authorList>
    </citation>
    <scope>NUCLEOTIDE SEQUENCE</scope>
    <source>
        <strain evidence="1">20211129_DDA</strain>
        <tissue evidence="1">Liver</tissue>
    </source>
</reference>
<sequence length="80" mass="8948">MHRTVVQLDRHGVRIRSACLTLRWQALHETDPVPQRFLGPGCLAGFVEVGPSPGALGWVFWSLWGPRGTPIDDSMAVERR</sequence>
<comment type="caution">
    <text evidence="1">The sequence shown here is derived from an EMBL/GenBank/DDBJ whole genome shotgun (WGS) entry which is preliminary data.</text>
</comment>
<evidence type="ECO:0000313" key="1">
    <source>
        <dbReference type="EMBL" id="KAJ1204218.1"/>
    </source>
</evidence>